<reference evidence="1 2" key="1">
    <citation type="submission" date="2013-02" db="EMBL/GenBank/DDBJ databases">
        <title>The Genome Sequence of Acinetobacter bouvetii CIP 107468.</title>
        <authorList>
            <consortium name="The Broad Institute Genome Sequencing Platform"/>
            <consortium name="The Broad Institute Genome Sequencing Center for Infectious Disease"/>
            <person name="Cerqueira G."/>
            <person name="Feldgarden M."/>
            <person name="Courvalin P."/>
            <person name="Perichon B."/>
            <person name="Grillot-Courvalin C."/>
            <person name="Clermont D."/>
            <person name="Rocha E."/>
            <person name="Yoon E.-J."/>
            <person name="Nemec A."/>
            <person name="Walker B."/>
            <person name="Young S.K."/>
            <person name="Zeng Q."/>
            <person name="Gargeya S."/>
            <person name="Fitzgerald M."/>
            <person name="Haas B."/>
            <person name="Abouelleil A."/>
            <person name="Alvarado L."/>
            <person name="Arachchi H.M."/>
            <person name="Berlin A.M."/>
            <person name="Chapman S.B."/>
            <person name="Dewar J."/>
            <person name="Goldberg J."/>
            <person name="Griggs A."/>
            <person name="Gujja S."/>
            <person name="Hansen M."/>
            <person name="Howarth C."/>
            <person name="Imamovic A."/>
            <person name="Larimer J."/>
            <person name="McCowan C."/>
            <person name="Murphy C."/>
            <person name="Neiman D."/>
            <person name="Pearson M."/>
            <person name="Priest M."/>
            <person name="Roberts A."/>
            <person name="Saif S."/>
            <person name="Shea T."/>
            <person name="Sisk P."/>
            <person name="Sykes S."/>
            <person name="Wortman J."/>
            <person name="Nusbaum C."/>
            <person name="Birren B."/>
        </authorList>
    </citation>
    <scope>NUCLEOTIDE SEQUENCE [LARGE SCALE GENOMIC DNA]</scope>
    <source>
        <strain evidence="1 2">CIP 107468</strain>
    </source>
</reference>
<comment type="caution">
    <text evidence="1">The sequence shown here is derived from an EMBL/GenBank/DDBJ whole genome shotgun (WGS) entry which is preliminary data.</text>
</comment>
<name>N9DLZ7_9GAMM</name>
<evidence type="ECO:0000313" key="2">
    <source>
        <dbReference type="Proteomes" id="UP000018460"/>
    </source>
</evidence>
<protein>
    <submittedName>
        <fullName evidence="1">Uncharacterized protein</fullName>
    </submittedName>
</protein>
<evidence type="ECO:0000313" key="1">
    <source>
        <dbReference type="EMBL" id="ENV83739.1"/>
    </source>
</evidence>
<organism evidence="1 2">
    <name type="scientific">Acinetobacter bouvetii DSM 14964 = CIP 107468</name>
    <dbReference type="NCBI Taxonomy" id="1120925"/>
    <lineage>
        <taxon>Bacteria</taxon>
        <taxon>Pseudomonadati</taxon>
        <taxon>Pseudomonadota</taxon>
        <taxon>Gammaproteobacteria</taxon>
        <taxon>Moraxellales</taxon>
        <taxon>Moraxellaceae</taxon>
        <taxon>Acinetobacter</taxon>
    </lineage>
</organism>
<dbReference type="Proteomes" id="UP000018460">
    <property type="component" value="Unassembled WGS sequence"/>
</dbReference>
<dbReference type="EMBL" id="APQD01000006">
    <property type="protein sequence ID" value="ENV83739.1"/>
    <property type="molecule type" value="Genomic_DNA"/>
</dbReference>
<dbReference type="AlphaFoldDB" id="N9DLZ7"/>
<proteinExistence type="predicted"/>
<sequence>MMNLVLAKSESEVRFIYQYCGFHHESLVFMGWKTDPIKKTTHSAWSGL</sequence>
<keyword evidence="2" id="KW-1185">Reference proteome</keyword>
<accession>N9DLZ7</accession>
<gene>
    <name evidence="1" type="ORF">F941_00780</name>
</gene>
<dbReference type="PATRIC" id="fig|1120925.3.peg.836"/>